<comment type="caution">
    <text evidence="13">The sequence shown here is derived from an EMBL/GenBank/DDBJ whole genome shotgun (WGS) entry which is preliminary data.</text>
</comment>
<keyword evidence="6 10" id="KW-0067">ATP-binding</keyword>
<dbReference type="RefSeq" id="WP_274455706.1">
    <property type="nucleotide sequence ID" value="NZ_CP067097.1"/>
</dbReference>
<proteinExistence type="inferred from homology"/>
<dbReference type="PANTHER" id="PTHR11136:SF0">
    <property type="entry name" value="DIHYDROFOLATE SYNTHETASE-RELATED"/>
    <property type="match status" value="1"/>
</dbReference>
<dbReference type="InterPro" id="IPR036565">
    <property type="entry name" value="Mur-like_cat_sf"/>
</dbReference>
<protein>
    <recommendedName>
        <fullName evidence="2">tetrahydrofolate synthase</fullName>
        <ecNumber evidence="2">6.3.2.17</ecNumber>
    </recommendedName>
    <alternativeName>
        <fullName evidence="8">Tetrahydrofolylpolyglutamate synthase</fullName>
    </alternativeName>
</protein>
<evidence type="ECO:0000256" key="1">
    <source>
        <dbReference type="ARBA" id="ARBA00008276"/>
    </source>
</evidence>
<evidence type="ECO:0000256" key="9">
    <source>
        <dbReference type="ARBA" id="ARBA00047493"/>
    </source>
</evidence>
<evidence type="ECO:0000259" key="12">
    <source>
        <dbReference type="Pfam" id="PF08245"/>
    </source>
</evidence>
<name>A0ABT9XDT6_9BACL</name>
<dbReference type="NCBIfam" id="TIGR01499">
    <property type="entry name" value="folC"/>
    <property type="match status" value="1"/>
</dbReference>
<evidence type="ECO:0000256" key="6">
    <source>
        <dbReference type="ARBA" id="ARBA00022840"/>
    </source>
</evidence>
<dbReference type="EMBL" id="JAUSTP010000001">
    <property type="protein sequence ID" value="MDQ0188300.1"/>
    <property type="molecule type" value="Genomic_DNA"/>
</dbReference>
<dbReference type="InterPro" id="IPR001645">
    <property type="entry name" value="Folylpolyglutamate_synth"/>
</dbReference>
<dbReference type="EC" id="6.3.2.17" evidence="2"/>
<dbReference type="PANTHER" id="PTHR11136">
    <property type="entry name" value="FOLYLPOLYGLUTAMATE SYNTHASE-RELATED"/>
    <property type="match status" value="1"/>
</dbReference>
<evidence type="ECO:0000313" key="14">
    <source>
        <dbReference type="Proteomes" id="UP001232973"/>
    </source>
</evidence>
<gene>
    <name evidence="13" type="ORF">J2S03_000104</name>
</gene>
<dbReference type="PIRSF" id="PIRSF001563">
    <property type="entry name" value="Folylpolyglu_synth"/>
    <property type="match status" value="1"/>
</dbReference>
<evidence type="ECO:0000256" key="5">
    <source>
        <dbReference type="ARBA" id="ARBA00022741"/>
    </source>
</evidence>
<evidence type="ECO:0000256" key="10">
    <source>
        <dbReference type="PIRNR" id="PIRNR001563"/>
    </source>
</evidence>
<reference evidence="13 14" key="1">
    <citation type="submission" date="2023-07" db="EMBL/GenBank/DDBJ databases">
        <title>Genomic Encyclopedia of Type Strains, Phase IV (KMG-IV): sequencing the most valuable type-strain genomes for metagenomic binning, comparative biology and taxonomic classification.</title>
        <authorList>
            <person name="Goeker M."/>
        </authorList>
    </citation>
    <scope>NUCLEOTIDE SEQUENCE [LARGE SCALE GENOMIC DNA]</scope>
    <source>
        <strain evidence="13 14">DSM 4006</strain>
    </source>
</reference>
<dbReference type="Pfam" id="PF08245">
    <property type="entry name" value="Mur_ligase_M"/>
    <property type="match status" value="1"/>
</dbReference>
<dbReference type="SUPFAM" id="SSF53244">
    <property type="entry name" value="MurD-like peptide ligases, peptide-binding domain"/>
    <property type="match status" value="1"/>
</dbReference>
<dbReference type="Gene3D" id="3.40.1190.10">
    <property type="entry name" value="Mur-like, catalytic domain"/>
    <property type="match status" value="1"/>
</dbReference>
<keyword evidence="4" id="KW-0479">Metal-binding</keyword>
<sequence>MAVAAQTDGFAWLTSLARFGIKPGLARTQAVLAAFGHPERSLRFLHVAGTNGKGSVCAFLTALLSASATVGTYTSPAFSGYRGRFVVDGASPTDDVVNRLACEVQAVAEAVVPDDPLTEFEALTVMAVLYFARSSVDYVVWETGLGGRYDATNVVTPIVSAITNVGRDHMEILGDTLRKVAYDKAGIIKPGIPVVTAARDEGAMVVAEVARAQGAPAYHLGRHFSAVRTHVDASGQTLSYRGVHRDFMNLQIPLFGEHQCENAAVALAMYELAAAREPGSATRPLCTARAQVSAALAKTRWPGRFEVFEVNGQPVILDGAHNPEGAGRFRQALVEWSALSGVPESSWTMVIGVLNDKDVTPMLGMLLPYARHVIVTAPSTPRAKRIDLLAKAVEKCRPGVNVECCEPVSEAVARALALGGPICCWGSLYTVDEARRWASDAAQR</sequence>
<evidence type="ECO:0000313" key="13">
    <source>
        <dbReference type="EMBL" id="MDQ0188300.1"/>
    </source>
</evidence>
<keyword evidence="3 10" id="KW-0436">Ligase</keyword>
<accession>A0ABT9XDT6</accession>
<dbReference type="GO" id="GO:0008841">
    <property type="term" value="F:dihydrofolate synthase activity"/>
    <property type="evidence" value="ECO:0007669"/>
    <property type="project" value="UniProtKB-EC"/>
</dbReference>
<dbReference type="InterPro" id="IPR036615">
    <property type="entry name" value="Mur_ligase_C_dom_sf"/>
</dbReference>
<dbReference type="InterPro" id="IPR004101">
    <property type="entry name" value="Mur_ligase_C"/>
</dbReference>
<keyword evidence="7" id="KW-0460">Magnesium</keyword>
<dbReference type="SUPFAM" id="SSF53623">
    <property type="entry name" value="MurD-like peptide ligases, catalytic domain"/>
    <property type="match status" value="1"/>
</dbReference>
<keyword evidence="14" id="KW-1185">Reference proteome</keyword>
<keyword evidence="5 10" id="KW-0547">Nucleotide-binding</keyword>
<evidence type="ECO:0000256" key="4">
    <source>
        <dbReference type="ARBA" id="ARBA00022723"/>
    </source>
</evidence>
<evidence type="ECO:0000259" key="11">
    <source>
        <dbReference type="Pfam" id="PF02875"/>
    </source>
</evidence>
<evidence type="ECO:0000256" key="7">
    <source>
        <dbReference type="ARBA" id="ARBA00022842"/>
    </source>
</evidence>
<feature type="domain" description="Mur ligase C-terminal" evidence="11">
    <location>
        <begin position="303"/>
        <end position="418"/>
    </location>
</feature>
<evidence type="ECO:0000256" key="2">
    <source>
        <dbReference type="ARBA" id="ARBA00013025"/>
    </source>
</evidence>
<dbReference type="InterPro" id="IPR013221">
    <property type="entry name" value="Mur_ligase_cen"/>
</dbReference>
<comment type="catalytic activity">
    <reaction evidence="9">
        <text>(6S)-5,6,7,8-tetrahydrofolyl-(gamma-L-Glu)(n) + L-glutamate + ATP = (6S)-5,6,7,8-tetrahydrofolyl-(gamma-L-Glu)(n+1) + ADP + phosphate + H(+)</text>
        <dbReference type="Rhea" id="RHEA:10580"/>
        <dbReference type="Rhea" id="RHEA-COMP:14738"/>
        <dbReference type="Rhea" id="RHEA-COMP:14740"/>
        <dbReference type="ChEBI" id="CHEBI:15378"/>
        <dbReference type="ChEBI" id="CHEBI:29985"/>
        <dbReference type="ChEBI" id="CHEBI:30616"/>
        <dbReference type="ChEBI" id="CHEBI:43474"/>
        <dbReference type="ChEBI" id="CHEBI:141005"/>
        <dbReference type="ChEBI" id="CHEBI:456216"/>
        <dbReference type="EC" id="6.3.2.17"/>
    </reaction>
</comment>
<dbReference type="GO" id="GO:0004326">
    <property type="term" value="F:tetrahydrofolylpolyglutamate synthase activity"/>
    <property type="evidence" value="ECO:0007669"/>
    <property type="project" value="UniProtKB-EC"/>
</dbReference>
<feature type="domain" description="Mur ligase central" evidence="12">
    <location>
        <begin position="47"/>
        <end position="269"/>
    </location>
</feature>
<evidence type="ECO:0000256" key="8">
    <source>
        <dbReference type="ARBA" id="ARBA00030592"/>
    </source>
</evidence>
<dbReference type="Pfam" id="PF02875">
    <property type="entry name" value="Mur_ligase_C"/>
    <property type="match status" value="1"/>
</dbReference>
<dbReference type="Gene3D" id="3.90.190.20">
    <property type="entry name" value="Mur ligase, C-terminal domain"/>
    <property type="match status" value="1"/>
</dbReference>
<evidence type="ECO:0000256" key="3">
    <source>
        <dbReference type="ARBA" id="ARBA00022598"/>
    </source>
</evidence>
<comment type="similarity">
    <text evidence="1 10">Belongs to the folylpolyglutamate synthase family.</text>
</comment>
<organism evidence="13 14">
    <name type="scientific">Alicyclobacillus cycloheptanicus</name>
    <dbReference type="NCBI Taxonomy" id="1457"/>
    <lineage>
        <taxon>Bacteria</taxon>
        <taxon>Bacillati</taxon>
        <taxon>Bacillota</taxon>
        <taxon>Bacilli</taxon>
        <taxon>Bacillales</taxon>
        <taxon>Alicyclobacillaceae</taxon>
        <taxon>Alicyclobacillus</taxon>
    </lineage>
</organism>
<dbReference type="Proteomes" id="UP001232973">
    <property type="component" value="Unassembled WGS sequence"/>
</dbReference>